<dbReference type="InterPro" id="IPR053299">
    <property type="entry name" value="ASTRA_WD_repeat"/>
</dbReference>
<dbReference type="Gene3D" id="3.30.160.60">
    <property type="entry name" value="Classic Zinc Finger"/>
    <property type="match status" value="1"/>
</dbReference>
<evidence type="ECO:0000313" key="4">
    <source>
        <dbReference type="EMBL" id="TNV81898.1"/>
    </source>
</evidence>
<gene>
    <name evidence="4" type="ORF">FGO68_gene14879</name>
</gene>
<dbReference type="SUPFAM" id="SSF50978">
    <property type="entry name" value="WD40 repeat-like"/>
    <property type="match status" value="1"/>
</dbReference>
<organism evidence="4 5">
    <name type="scientific">Halteria grandinella</name>
    <dbReference type="NCBI Taxonomy" id="5974"/>
    <lineage>
        <taxon>Eukaryota</taxon>
        <taxon>Sar</taxon>
        <taxon>Alveolata</taxon>
        <taxon>Ciliophora</taxon>
        <taxon>Intramacronucleata</taxon>
        <taxon>Spirotrichea</taxon>
        <taxon>Stichotrichia</taxon>
        <taxon>Sporadotrichida</taxon>
        <taxon>Halteriidae</taxon>
        <taxon>Halteria</taxon>
    </lineage>
</organism>
<evidence type="ECO:0000256" key="1">
    <source>
        <dbReference type="PROSITE-ProRule" id="PRU00024"/>
    </source>
</evidence>
<evidence type="ECO:0000259" key="3">
    <source>
        <dbReference type="PROSITE" id="PS50119"/>
    </source>
</evidence>
<dbReference type="SUPFAM" id="SSF57845">
    <property type="entry name" value="B-box zinc-binding domain"/>
    <property type="match status" value="1"/>
</dbReference>
<sequence length="698" mass="77868">MVFINFEIIQIMDANQIIQTPLDQVPDNDICSLHGKPITKLCTHDNMFLCQSCCELDQHREHMFKSISFLAEEISESLRVKLSPNERTLDQFSHILRDLQEKFKKSNIRSQLSLIVEMIKGIVKQQMEKSQVIEDCGVLLEAFRGKVEKVGQMKKRVKQGDRACIEVLQQRKEMEEIIQSLGQERMLIESTMDELLKLSYSDLNLELIRPDLQDTAQQDILKKRLHNSLIDLIREKNPSLATLVVPEGMQRYFKEQAQQIATNKKRDGSIMLQSSGQKGESAVSEGFESPGKKGVIGKTKTQESEEKKEDPVDQHQIIQATLTVAHQEFINCLSSVSPALFATGGSDFRINLWNKKSISLFHSFEVPGEVASITASGNTIICGLINGTLALLDIEKKCIVNVIDRAHTGTVVACATINEMIVSQDDSREIRIWSIESLVNKQNEPLAKLIGRSYNPVWFSQSLCPLKFADRGSVEFLSAQGAETKIIHYQFNKETKALQPLQTSFTAGIPAALAQLNDVYYTCATVDQLQFFDIASGMCVHTSQLSPFSLDAPYSSFAEHSQESLLTLTVAPAPSDPLKRHLFCAGSGRAIYWYVVDLQLKCAAMALCKVMTGHDNTISGVIMAGEGSLVTVGIDKQMATYTVRGKEKQGKTNMKQMQWKDKGAISDQGSKILSDYMKEREQLNSRGGSNASCACNIF</sequence>
<dbReference type="Gene3D" id="2.130.10.10">
    <property type="entry name" value="YVTN repeat-like/Quinoprotein amine dehydrogenase"/>
    <property type="match status" value="1"/>
</dbReference>
<feature type="domain" description="B box-type" evidence="3">
    <location>
        <begin position="26"/>
        <end position="67"/>
    </location>
</feature>
<dbReference type="SMART" id="SM00320">
    <property type="entry name" value="WD40"/>
    <property type="match status" value="4"/>
</dbReference>
<name>A0A8J8NVI8_HALGN</name>
<dbReference type="InterPro" id="IPR000315">
    <property type="entry name" value="Znf_B-box"/>
</dbReference>
<reference evidence="4" key="1">
    <citation type="submission" date="2019-06" db="EMBL/GenBank/DDBJ databases">
        <authorList>
            <person name="Zheng W."/>
        </authorList>
    </citation>
    <scope>NUCLEOTIDE SEQUENCE</scope>
    <source>
        <strain evidence="4">QDHG01</strain>
    </source>
</reference>
<evidence type="ECO:0000256" key="2">
    <source>
        <dbReference type="SAM" id="MobiDB-lite"/>
    </source>
</evidence>
<keyword evidence="1" id="KW-0862">Zinc</keyword>
<feature type="region of interest" description="Disordered" evidence="2">
    <location>
        <begin position="264"/>
        <end position="313"/>
    </location>
</feature>
<dbReference type="InterPro" id="IPR015943">
    <property type="entry name" value="WD40/YVTN_repeat-like_dom_sf"/>
</dbReference>
<dbReference type="Proteomes" id="UP000785679">
    <property type="component" value="Unassembled WGS sequence"/>
</dbReference>
<keyword evidence="1" id="KW-0863">Zinc-finger</keyword>
<dbReference type="Pfam" id="PF00643">
    <property type="entry name" value="zf-B_box"/>
    <property type="match status" value="1"/>
</dbReference>
<accession>A0A8J8NVI8</accession>
<dbReference type="InterPro" id="IPR001680">
    <property type="entry name" value="WD40_rpt"/>
</dbReference>
<evidence type="ECO:0000313" key="5">
    <source>
        <dbReference type="Proteomes" id="UP000785679"/>
    </source>
</evidence>
<keyword evidence="5" id="KW-1185">Reference proteome</keyword>
<dbReference type="AlphaFoldDB" id="A0A8J8NVI8"/>
<dbReference type="PROSITE" id="PS50119">
    <property type="entry name" value="ZF_BBOX"/>
    <property type="match status" value="1"/>
</dbReference>
<dbReference type="PANTHER" id="PTHR44156">
    <property type="entry name" value="SUPERNUMERARY LIMBS, ISOFORM B-RELATED"/>
    <property type="match status" value="1"/>
</dbReference>
<feature type="compositionally biased region" description="Basic and acidic residues" evidence="2">
    <location>
        <begin position="300"/>
        <end position="313"/>
    </location>
</feature>
<proteinExistence type="predicted"/>
<dbReference type="EMBL" id="RRYP01005588">
    <property type="protein sequence ID" value="TNV81898.1"/>
    <property type="molecule type" value="Genomic_DNA"/>
</dbReference>
<protein>
    <recommendedName>
        <fullName evidence="3">B box-type domain-containing protein</fullName>
    </recommendedName>
</protein>
<dbReference type="InterPro" id="IPR036322">
    <property type="entry name" value="WD40_repeat_dom_sf"/>
</dbReference>
<comment type="caution">
    <text evidence="4">The sequence shown here is derived from an EMBL/GenBank/DDBJ whole genome shotgun (WGS) entry which is preliminary data.</text>
</comment>
<dbReference type="GO" id="GO:0008270">
    <property type="term" value="F:zinc ion binding"/>
    <property type="evidence" value="ECO:0007669"/>
    <property type="project" value="UniProtKB-KW"/>
</dbReference>
<dbReference type="OrthoDB" id="10064100at2759"/>
<keyword evidence="1" id="KW-0479">Metal-binding</keyword>